<dbReference type="SUPFAM" id="SSF57180">
    <property type="entry name" value="Cellulose-binding domain"/>
    <property type="match status" value="1"/>
</dbReference>
<dbReference type="GO" id="GO:0000272">
    <property type="term" value="P:polysaccharide catabolic process"/>
    <property type="evidence" value="ECO:0007669"/>
    <property type="project" value="UniProtKB-KW"/>
</dbReference>
<evidence type="ECO:0000256" key="2">
    <source>
        <dbReference type="ARBA" id="ARBA00004613"/>
    </source>
</evidence>
<evidence type="ECO:0000313" key="20">
    <source>
        <dbReference type="Proteomes" id="UP000033483"/>
    </source>
</evidence>
<reference evidence="19 20" key="1">
    <citation type="submission" date="2015-03" db="EMBL/GenBank/DDBJ databases">
        <authorList>
            <person name="Radwan O."/>
            <person name="Al-Naeli F.A."/>
            <person name="Rendon G.A."/>
            <person name="Fields C."/>
        </authorList>
    </citation>
    <scope>NUCLEOTIDE SEQUENCE [LARGE SCALE GENOMIC DNA]</scope>
    <source>
        <strain evidence="19">CR-DP1</strain>
    </source>
</reference>
<dbReference type="GO" id="GO:0008843">
    <property type="term" value="F:endochitinase activity"/>
    <property type="evidence" value="ECO:0007669"/>
    <property type="project" value="UniProtKB-EC"/>
</dbReference>
<sequence length="486" mass="51219">MYPFVSRLTSAALVALALPTAVSAGANQGWNNIAVYWGQNSAGGASTQGRLAEYCSNTPVNIIPLAFMNGIRNPATVNFGSASDVCSKFSGTSLLDCPQIEEDIIKCQELGKIILLSIGGATYSEGGFDTELSAQGYADKVWAMFGPKDPKIDVPRPFGKAVVDGFDFDFESPASNLVAFGQRLRDNMDAAAGTYYLSTAPQCPYPDAAVGDMLAGAVAFDFVMVQFYNNYCGVQAFDAASGSAQKSFNFDTWDHWAQTGSKNKNVKVLLGVPAAQSAAGSGYIGVDELAGVIDYCKRFDSFGGVMMWDMSQLYQNKGFLSGVESALQGGKSPDSTTAWESTTTTTTTSTTTEDVTKTASGPTETVTTTSASVAAEPTTLKTSTRRTSSSAAPSTFSSSSSTSSSSSSASATWLSSSTTTSSATSTTSSSAPTTTHQNWNSGSGNKWEVQDVPQYNQCGGRGWQGLTKCRGSMQCVCKNEWFCMCE</sequence>
<name>A0A0F4ZJJ6_9PEZI</name>
<dbReference type="GO" id="GO:0006032">
    <property type="term" value="P:chitin catabolic process"/>
    <property type="evidence" value="ECO:0007669"/>
    <property type="project" value="UniProtKB-KW"/>
</dbReference>
<comment type="similarity">
    <text evidence="13">Belongs to the glycosyl hydrolase 18 family. Chitinase class III subfamily.</text>
</comment>
<dbReference type="GO" id="GO:0008061">
    <property type="term" value="F:chitin binding"/>
    <property type="evidence" value="ECO:0007669"/>
    <property type="project" value="UniProtKB-KW"/>
</dbReference>
<dbReference type="Pfam" id="PF00734">
    <property type="entry name" value="CBM_1"/>
    <property type="match status" value="1"/>
</dbReference>
<protein>
    <recommendedName>
        <fullName evidence="3">chitinase</fullName>
        <ecNumber evidence="3">3.2.1.14</ecNumber>
    </recommendedName>
</protein>
<keyword evidence="8" id="KW-0146">Chitin degradation</keyword>
<keyword evidence="9" id="KW-0843">Virulence</keyword>
<evidence type="ECO:0000256" key="8">
    <source>
        <dbReference type="ARBA" id="ARBA00023024"/>
    </source>
</evidence>
<feature type="chain" id="PRO_5002482738" description="chitinase" evidence="16">
    <location>
        <begin position="25"/>
        <end position="486"/>
    </location>
</feature>
<comment type="catalytic activity">
    <reaction evidence="1">
        <text>Random endo-hydrolysis of N-acetyl-beta-D-glucosaminide (1-&gt;4)-beta-linkages in chitin and chitodextrins.</text>
        <dbReference type="EC" id="3.2.1.14"/>
    </reaction>
</comment>
<dbReference type="InterPro" id="IPR045321">
    <property type="entry name" value="Cts1-like"/>
</dbReference>
<dbReference type="OrthoDB" id="2425929at2759"/>
<evidence type="ECO:0000256" key="5">
    <source>
        <dbReference type="ARBA" id="ARBA00022669"/>
    </source>
</evidence>
<keyword evidence="6 16" id="KW-0732">Signal</keyword>
<evidence type="ECO:0000256" key="11">
    <source>
        <dbReference type="ARBA" id="ARBA00023295"/>
    </source>
</evidence>
<comment type="subcellular location">
    <subcellularLocation>
        <location evidence="2">Secreted</location>
    </subcellularLocation>
</comment>
<comment type="caution">
    <text evidence="19">The sequence shown here is derived from an EMBL/GenBank/DDBJ whole genome shotgun (WGS) entry which is preliminary data.</text>
</comment>
<dbReference type="InterPro" id="IPR001579">
    <property type="entry name" value="Glyco_hydro_18_chit_AS"/>
</dbReference>
<dbReference type="PROSITE" id="PS51910">
    <property type="entry name" value="GH18_2"/>
    <property type="match status" value="1"/>
</dbReference>
<dbReference type="CDD" id="cd02877">
    <property type="entry name" value="GH18_hevamine_XipI_class_III"/>
    <property type="match status" value="1"/>
</dbReference>
<evidence type="ECO:0000256" key="7">
    <source>
        <dbReference type="ARBA" id="ARBA00022801"/>
    </source>
</evidence>
<evidence type="ECO:0000313" key="19">
    <source>
        <dbReference type="EMBL" id="KKA30697.1"/>
    </source>
</evidence>
<dbReference type="InterPro" id="IPR017853">
    <property type="entry name" value="GH"/>
</dbReference>
<dbReference type="GO" id="GO:0030248">
    <property type="term" value="F:cellulose binding"/>
    <property type="evidence" value="ECO:0007669"/>
    <property type="project" value="InterPro"/>
</dbReference>
<keyword evidence="11 14" id="KW-0326">Glycosidase</keyword>
<feature type="domain" description="GH18" evidence="18">
    <location>
        <begin position="31"/>
        <end position="330"/>
    </location>
</feature>
<proteinExistence type="inferred from homology"/>
<dbReference type="InterPro" id="IPR035971">
    <property type="entry name" value="CBD_sf"/>
</dbReference>
<evidence type="ECO:0000256" key="13">
    <source>
        <dbReference type="ARBA" id="ARBA00025727"/>
    </source>
</evidence>
<evidence type="ECO:0000256" key="3">
    <source>
        <dbReference type="ARBA" id="ARBA00012729"/>
    </source>
</evidence>
<dbReference type="PROSITE" id="PS51164">
    <property type="entry name" value="CBM1_2"/>
    <property type="match status" value="1"/>
</dbReference>
<dbReference type="AlphaFoldDB" id="A0A0F4ZJJ6"/>
<keyword evidence="4" id="KW-0964">Secreted</keyword>
<keyword evidence="12" id="KW-0624">Polysaccharide degradation</keyword>
<feature type="domain" description="CBM1" evidence="17">
    <location>
        <begin position="450"/>
        <end position="486"/>
    </location>
</feature>
<evidence type="ECO:0000256" key="9">
    <source>
        <dbReference type="ARBA" id="ARBA00023026"/>
    </source>
</evidence>
<gene>
    <name evidence="19" type="ORF">TD95_005140</name>
</gene>
<dbReference type="EMBL" id="LAEV01000318">
    <property type="protein sequence ID" value="KKA30697.1"/>
    <property type="molecule type" value="Genomic_DNA"/>
</dbReference>
<evidence type="ECO:0000256" key="16">
    <source>
        <dbReference type="SAM" id="SignalP"/>
    </source>
</evidence>
<accession>A0A0F4ZJJ6</accession>
<evidence type="ECO:0000256" key="4">
    <source>
        <dbReference type="ARBA" id="ARBA00022525"/>
    </source>
</evidence>
<feature type="compositionally biased region" description="Low complexity" evidence="15">
    <location>
        <begin position="334"/>
        <end position="435"/>
    </location>
</feature>
<dbReference type="Gene3D" id="3.20.20.80">
    <property type="entry name" value="Glycosidases"/>
    <property type="match status" value="1"/>
</dbReference>
<dbReference type="PROSITE" id="PS01095">
    <property type="entry name" value="GH18_1"/>
    <property type="match status" value="1"/>
</dbReference>
<evidence type="ECO:0000259" key="18">
    <source>
        <dbReference type="PROSITE" id="PS51910"/>
    </source>
</evidence>
<keyword evidence="10" id="KW-0119">Carbohydrate metabolism</keyword>
<evidence type="ECO:0000256" key="6">
    <source>
        <dbReference type="ARBA" id="ARBA00022729"/>
    </source>
</evidence>
<dbReference type="InterPro" id="IPR050542">
    <property type="entry name" value="Glycosyl_Hydrlase18_Chitinase"/>
</dbReference>
<dbReference type="PANTHER" id="PTHR45708:SF49">
    <property type="entry name" value="ENDOCHITINASE"/>
    <property type="match status" value="1"/>
</dbReference>
<evidence type="ECO:0000256" key="12">
    <source>
        <dbReference type="ARBA" id="ARBA00023326"/>
    </source>
</evidence>
<dbReference type="SUPFAM" id="SSF51445">
    <property type="entry name" value="(Trans)glycosidases"/>
    <property type="match status" value="1"/>
</dbReference>
<dbReference type="InterPro" id="IPR001223">
    <property type="entry name" value="Glyco_hydro18_cat"/>
</dbReference>
<organism evidence="19 20">
    <name type="scientific">Thielaviopsis punctulata</name>
    <dbReference type="NCBI Taxonomy" id="72032"/>
    <lineage>
        <taxon>Eukaryota</taxon>
        <taxon>Fungi</taxon>
        <taxon>Dikarya</taxon>
        <taxon>Ascomycota</taxon>
        <taxon>Pezizomycotina</taxon>
        <taxon>Sordariomycetes</taxon>
        <taxon>Hypocreomycetidae</taxon>
        <taxon>Microascales</taxon>
        <taxon>Ceratocystidaceae</taxon>
        <taxon>Thielaviopsis</taxon>
    </lineage>
</organism>
<dbReference type="InterPro" id="IPR000254">
    <property type="entry name" value="CBD"/>
</dbReference>
<evidence type="ECO:0000256" key="10">
    <source>
        <dbReference type="ARBA" id="ARBA00023277"/>
    </source>
</evidence>
<keyword evidence="7 14" id="KW-0378">Hydrolase</keyword>
<keyword evidence="20" id="KW-1185">Reference proteome</keyword>
<dbReference type="Pfam" id="PF00704">
    <property type="entry name" value="Glyco_hydro_18"/>
    <property type="match status" value="1"/>
</dbReference>
<dbReference type="GO" id="GO:0005576">
    <property type="term" value="C:extracellular region"/>
    <property type="evidence" value="ECO:0007669"/>
    <property type="project" value="UniProtKB-SubCell"/>
</dbReference>
<dbReference type="Proteomes" id="UP000033483">
    <property type="component" value="Unassembled WGS sequence"/>
</dbReference>
<evidence type="ECO:0000259" key="17">
    <source>
        <dbReference type="PROSITE" id="PS51164"/>
    </source>
</evidence>
<evidence type="ECO:0000256" key="15">
    <source>
        <dbReference type="SAM" id="MobiDB-lite"/>
    </source>
</evidence>
<evidence type="ECO:0000256" key="1">
    <source>
        <dbReference type="ARBA" id="ARBA00000822"/>
    </source>
</evidence>
<evidence type="ECO:0000256" key="14">
    <source>
        <dbReference type="RuleBase" id="RU000489"/>
    </source>
</evidence>
<dbReference type="EC" id="3.2.1.14" evidence="3"/>
<feature type="signal peptide" evidence="16">
    <location>
        <begin position="1"/>
        <end position="24"/>
    </location>
</feature>
<feature type="region of interest" description="Disordered" evidence="15">
    <location>
        <begin position="325"/>
        <end position="446"/>
    </location>
</feature>
<dbReference type="PANTHER" id="PTHR45708">
    <property type="entry name" value="ENDOCHITINASE"/>
    <property type="match status" value="1"/>
</dbReference>
<keyword evidence="5" id="KW-0147">Chitin-binding</keyword>